<keyword evidence="5 6" id="KW-0472">Membrane</keyword>
<evidence type="ECO:0000256" key="6">
    <source>
        <dbReference type="SAM" id="Phobius"/>
    </source>
</evidence>
<evidence type="ECO:0000256" key="1">
    <source>
        <dbReference type="ARBA" id="ARBA00004141"/>
    </source>
</evidence>
<name>A0A1G6M0K9_NIADE</name>
<feature type="transmembrane region" description="Helical" evidence="6">
    <location>
        <begin position="439"/>
        <end position="459"/>
    </location>
</feature>
<feature type="transmembrane region" description="Helical" evidence="6">
    <location>
        <begin position="229"/>
        <end position="248"/>
    </location>
</feature>
<dbReference type="PIRSF" id="PIRSF006060">
    <property type="entry name" value="AA_transporter"/>
    <property type="match status" value="1"/>
</dbReference>
<evidence type="ECO:0000256" key="5">
    <source>
        <dbReference type="ARBA" id="ARBA00023136"/>
    </source>
</evidence>
<keyword evidence="4 6" id="KW-1133">Transmembrane helix</keyword>
<dbReference type="OrthoDB" id="9762947at2"/>
<organism evidence="7 8">
    <name type="scientific">Niabella drilacis (strain DSM 25811 / CCM 8410 / CCUG 62505 / LMG 26954 / E90)</name>
    <dbReference type="NCBI Taxonomy" id="1285928"/>
    <lineage>
        <taxon>Bacteria</taxon>
        <taxon>Pseudomonadati</taxon>
        <taxon>Bacteroidota</taxon>
        <taxon>Chitinophagia</taxon>
        <taxon>Chitinophagales</taxon>
        <taxon>Chitinophagaceae</taxon>
        <taxon>Niabella</taxon>
    </lineage>
</organism>
<feature type="transmembrane region" description="Helical" evidence="6">
    <location>
        <begin position="160"/>
        <end position="178"/>
    </location>
</feature>
<dbReference type="PANTHER" id="PTHR43243">
    <property type="entry name" value="INNER MEMBRANE TRANSPORTER YGJI-RELATED"/>
    <property type="match status" value="1"/>
</dbReference>
<feature type="transmembrane region" description="Helical" evidence="6">
    <location>
        <begin position="335"/>
        <end position="353"/>
    </location>
</feature>
<feature type="transmembrane region" description="Helical" evidence="6">
    <location>
        <begin position="60"/>
        <end position="83"/>
    </location>
</feature>
<accession>A0A1G6M0K9</accession>
<keyword evidence="8" id="KW-1185">Reference proteome</keyword>
<evidence type="ECO:0000256" key="4">
    <source>
        <dbReference type="ARBA" id="ARBA00022989"/>
    </source>
</evidence>
<dbReference type="GO" id="GO:0016020">
    <property type="term" value="C:membrane"/>
    <property type="evidence" value="ECO:0007669"/>
    <property type="project" value="UniProtKB-SubCell"/>
</dbReference>
<feature type="transmembrane region" description="Helical" evidence="6">
    <location>
        <begin position="269"/>
        <end position="293"/>
    </location>
</feature>
<feature type="transmembrane region" description="Helical" evidence="6">
    <location>
        <begin position="505"/>
        <end position="524"/>
    </location>
</feature>
<dbReference type="InterPro" id="IPR002293">
    <property type="entry name" value="AA/rel_permease1"/>
</dbReference>
<keyword evidence="2" id="KW-0813">Transport</keyword>
<gene>
    <name evidence="7" type="ORF">SAMN04487894_102519</name>
</gene>
<evidence type="ECO:0000313" key="8">
    <source>
        <dbReference type="Proteomes" id="UP000198757"/>
    </source>
</evidence>
<feature type="transmembrane region" description="Helical" evidence="6">
    <location>
        <begin position="27"/>
        <end position="48"/>
    </location>
</feature>
<dbReference type="Pfam" id="PF13520">
    <property type="entry name" value="AA_permease_2"/>
    <property type="match status" value="1"/>
</dbReference>
<dbReference type="Proteomes" id="UP000198757">
    <property type="component" value="Unassembled WGS sequence"/>
</dbReference>
<feature type="transmembrane region" description="Helical" evidence="6">
    <location>
        <begin position="386"/>
        <end position="404"/>
    </location>
</feature>
<sequence>MGLFVKKPLHSLLAEAEESEKGLKKTLTSWSLVALGIGAIIGAGLFSITGMAAANYAGPAIMISFVVAALGCAFAGLCYAEFASMIPVAGSAYTYSYATMGEFIAWIIGWDLVLEYAVGAATVASSWSGYLSKLFATFGVSLPQYLMMTPFDTAADGTHGLLNLPAVFIVVLMSLVLIKGTSESALVNTIIVVLKVGIVLTFIFVGFKYVRPENLQPLIPENQGEFGKFGWSGIIRAAAVVFFAYIGFDAVSTAAQETKNPKKAMPIGIMGSLLICTALYIVFAYVMVGVAHYTEFGQGSSSDHLAPVATAIDHMGIADASGKIQPAYPWLNNTIIIAILLGYASVILVMLLGQSRVFYSMSSDGLLPKFFSVVHSKYRTPARSNLFFMVFVSLFAAFVPGRVVGEMTSIGTLFAFILVCIGVIILRKSNPDAPRAFKTPLVPLVPVLGVIVCFGMMAFLPFDTWIRLIVWMLIGMDVYLFFGLKHSILNKGKHDSRSYRTVSNTGIVMAVILAIVACAHHFTSNVPDTGLFYFSLGFGLLHLVLFLTNRSKKAQTV</sequence>
<dbReference type="AlphaFoldDB" id="A0A1G6M0K9"/>
<protein>
    <submittedName>
        <fullName evidence="7">Amino acid/polyamine/organocation transporter, APC superfamily (TC 2.A.3)</fullName>
    </submittedName>
</protein>
<dbReference type="PANTHER" id="PTHR43243:SF4">
    <property type="entry name" value="CATIONIC AMINO ACID TRANSPORTER 4"/>
    <property type="match status" value="1"/>
</dbReference>
<feature type="transmembrane region" description="Helical" evidence="6">
    <location>
        <begin position="465"/>
        <end position="484"/>
    </location>
</feature>
<feature type="transmembrane region" description="Helical" evidence="6">
    <location>
        <begin position="185"/>
        <end position="209"/>
    </location>
</feature>
<evidence type="ECO:0000313" key="7">
    <source>
        <dbReference type="EMBL" id="SDC49009.1"/>
    </source>
</evidence>
<feature type="transmembrane region" description="Helical" evidence="6">
    <location>
        <begin position="410"/>
        <end position="427"/>
    </location>
</feature>
<dbReference type="GO" id="GO:0015171">
    <property type="term" value="F:amino acid transmembrane transporter activity"/>
    <property type="evidence" value="ECO:0007669"/>
    <property type="project" value="TreeGrafter"/>
</dbReference>
<evidence type="ECO:0000256" key="3">
    <source>
        <dbReference type="ARBA" id="ARBA00022692"/>
    </source>
</evidence>
<dbReference type="RefSeq" id="WP_090389111.1">
    <property type="nucleotide sequence ID" value="NZ_FMZO01000002.1"/>
</dbReference>
<feature type="transmembrane region" description="Helical" evidence="6">
    <location>
        <begin position="530"/>
        <end position="548"/>
    </location>
</feature>
<feature type="transmembrane region" description="Helical" evidence="6">
    <location>
        <begin position="103"/>
        <end position="123"/>
    </location>
</feature>
<comment type="subcellular location">
    <subcellularLocation>
        <location evidence="1">Membrane</location>
        <topology evidence="1">Multi-pass membrane protein</topology>
    </subcellularLocation>
</comment>
<dbReference type="STRING" id="1285928.SAMN04487894_102519"/>
<feature type="transmembrane region" description="Helical" evidence="6">
    <location>
        <begin position="130"/>
        <end position="148"/>
    </location>
</feature>
<dbReference type="EMBL" id="FMZO01000002">
    <property type="protein sequence ID" value="SDC49009.1"/>
    <property type="molecule type" value="Genomic_DNA"/>
</dbReference>
<dbReference type="Gene3D" id="1.20.1740.10">
    <property type="entry name" value="Amino acid/polyamine transporter I"/>
    <property type="match status" value="1"/>
</dbReference>
<proteinExistence type="predicted"/>
<keyword evidence="3 6" id="KW-0812">Transmembrane</keyword>
<reference evidence="8" key="1">
    <citation type="submission" date="2016-10" db="EMBL/GenBank/DDBJ databases">
        <authorList>
            <person name="Varghese N."/>
            <person name="Submissions S."/>
        </authorList>
    </citation>
    <scope>NUCLEOTIDE SEQUENCE [LARGE SCALE GENOMIC DNA]</scope>
    <source>
        <strain evidence="8">DSM 25811 / CCM 8410 / LMG 26954 / E90</strain>
    </source>
</reference>
<evidence type="ECO:0000256" key="2">
    <source>
        <dbReference type="ARBA" id="ARBA00022448"/>
    </source>
</evidence>